<evidence type="ECO:0000259" key="3">
    <source>
        <dbReference type="Pfam" id="PF23559"/>
    </source>
</evidence>
<dbReference type="Gene3D" id="1.10.10.10">
    <property type="entry name" value="Winged helix-like DNA-binding domain superfamily/Winged helix DNA-binding domain"/>
    <property type="match status" value="1"/>
</dbReference>
<dbReference type="InterPro" id="IPR027417">
    <property type="entry name" value="P-loop_NTPase"/>
</dbReference>
<feature type="domain" description="Disease resistance protein winged helix" evidence="3">
    <location>
        <begin position="83"/>
        <end position="157"/>
    </location>
</feature>
<dbReference type="AlphaFoldDB" id="A0A2N9J744"/>
<dbReference type="EMBL" id="OIVN01006434">
    <property type="protein sequence ID" value="SPD33052.1"/>
    <property type="molecule type" value="Genomic_DNA"/>
</dbReference>
<reference evidence="4" key="1">
    <citation type="submission" date="2018-02" db="EMBL/GenBank/DDBJ databases">
        <authorList>
            <person name="Cohen D.B."/>
            <person name="Kent A.D."/>
        </authorList>
    </citation>
    <scope>NUCLEOTIDE SEQUENCE</scope>
</reference>
<dbReference type="PANTHER" id="PTHR23155">
    <property type="entry name" value="DISEASE RESISTANCE PROTEIN RP"/>
    <property type="match status" value="1"/>
</dbReference>
<dbReference type="PRINTS" id="PR00364">
    <property type="entry name" value="DISEASERSIST"/>
</dbReference>
<dbReference type="PANTHER" id="PTHR23155:SF1185">
    <property type="entry name" value="DISEASE RESISTANCE RPP8-LIKE PROTEIN 3-RELATED"/>
    <property type="match status" value="1"/>
</dbReference>
<protein>
    <recommendedName>
        <fullName evidence="3">Disease resistance protein winged helix domain-containing protein</fullName>
    </recommendedName>
</protein>
<accession>A0A2N9J744</accession>
<keyword evidence="2" id="KW-0611">Plant defense</keyword>
<dbReference type="GO" id="GO:0043531">
    <property type="term" value="F:ADP binding"/>
    <property type="evidence" value="ECO:0007669"/>
    <property type="project" value="InterPro"/>
</dbReference>
<dbReference type="Pfam" id="PF23559">
    <property type="entry name" value="WHD_DRP"/>
    <property type="match status" value="1"/>
</dbReference>
<dbReference type="Gene3D" id="1.10.8.430">
    <property type="entry name" value="Helical domain of apoptotic protease-activating factors"/>
    <property type="match status" value="1"/>
</dbReference>
<name>A0A2N9J744_FAGSY</name>
<proteinExistence type="predicted"/>
<sequence length="328" mass="37677">MEKLGREMVVRCAGLPLAIIVIGGLLATKETLDEWDIVHRNIKSHLDRGREQGQQSIVHEVLALSYHELPYQLKPCFLYLSHFLEDFDIPAKKLVRLWVVEGFVSPKYELEGDEMLEDFAERCLVELINRCMVQVGITGSSGRIKSCRLHDLMRDLCLSKAKQENFLHIVSPWSRNEKAHSSTVDVGQVVQGCPRLHKLHIEGQINKLPDYQEFPPYLTKLTLWGFRLEKDPMPVLEKLPNLRVLKGWGTFIGKQMEWIVEAGAMPSLFCLEISDCNKMVTAPHGLKFVSMLQELEIRWMPRAFKHRLEEGGEDLCIVQHVPSIIFLN</sequence>
<dbReference type="SUPFAM" id="SSF52540">
    <property type="entry name" value="P-loop containing nucleoside triphosphate hydrolases"/>
    <property type="match status" value="1"/>
</dbReference>
<dbReference type="InterPro" id="IPR042197">
    <property type="entry name" value="Apaf_helical"/>
</dbReference>
<evidence type="ECO:0000256" key="2">
    <source>
        <dbReference type="ARBA" id="ARBA00022821"/>
    </source>
</evidence>
<keyword evidence="1" id="KW-0677">Repeat</keyword>
<evidence type="ECO:0000313" key="4">
    <source>
        <dbReference type="EMBL" id="SPD33052.1"/>
    </source>
</evidence>
<dbReference type="FunFam" id="1.10.10.10:FF:000322">
    <property type="entry name" value="Probable disease resistance protein At1g63360"/>
    <property type="match status" value="1"/>
</dbReference>
<gene>
    <name evidence="4" type="ORF">FSB_LOCUS60934</name>
</gene>
<dbReference type="GO" id="GO:0098542">
    <property type="term" value="P:defense response to other organism"/>
    <property type="evidence" value="ECO:0007669"/>
    <property type="project" value="TreeGrafter"/>
</dbReference>
<dbReference type="InterPro" id="IPR036388">
    <property type="entry name" value="WH-like_DNA-bd_sf"/>
</dbReference>
<organism evidence="4">
    <name type="scientific">Fagus sylvatica</name>
    <name type="common">Beechnut</name>
    <dbReference type="NCBI Taxonomy" id="28930"/>
    <lineage>
        <taxon>Eukaryota</taxon>
        <taxon>Viridiplantae</taxon>
        <taxon>Streptophyta</taxon>
        <taxon>Embryophyta</taxon>
        <taxon>Tracheophyta</taxon>
        <taxon>Spermatophyta</taxon>
        <taxon>Magnoliopsida</taxon>
        <taxon>eudicotyledons</taxon>
        <taxon>Gunneridae</taxon>
        <taxon>Pentapetalae</taxon>
        <taxon>rosids</taxon>
        <taxon>fabids</taxon>
        <taxon>Fagales</taxon>
        <taxon>Fagaceae</taxon>
        <taxon>Fagus</taxon>
    </lineage>
</organism>
<evidence type="ECO:0000256" key="1">
    <source>
        <dbReference type="ARBA" id="ARBA00022737"/>
    </source>
</evidence>
<dbReference type="InterPro" id="IPR058922">
    <property type="entry name" value="WHD_DRP"/>
</dbReference>
<dbReference type="SUPFAM" id="SSF52058">
    <property type="entry name" value="L domain-like"/>
    <property type="match status" value="1"/>
</dbReference>
<dbReference type="InterPro" id="IPR044974">
    <property type="entry name" value="Disease_R_plants"/>
</dbReference>
<dbReference type="Gene3D" id="3.80.10.10">
    <property type="entry name" value="Ribonuclease Inhibitor"/>
    <property type="match status" value="1"/>
</dbReference>
<dbReference type="InterPro" id="IPR032675">
    <property type="entry name" value="LRR_dom_sf"/>
</dbReference>